<proteinExistence type="predicted"/>
<dbReference type="STRING" id="400055.SAMN04490243_2636"/>
<sequence length="176" mass="18215">MPDMPTDAIPGVGSTRTRQREIKPIVRAEAREADPHMEIPEVAEVIPVIPDHIAEMAPTAEGAVLPEREPILPVEAAETIEVPVRHEVAGATAAQDHPEVAAELTEAPDGLHDPRAVIAVAAEAAAVPQEEATAAVEVAVPQGACEAAVAEAVLQEVEVAVVAVAGVAVAEVNRNQ</sequence>
<protein>
    <submittedName>
        <fullName evidence="2">Uncharacterized protein</fullName>
    </submittedName>
</protein>
<reference evidence="2 3" key="1">
    <citation type="submission" date="2016-10" db="EMBL/GenBank/DDBJ databases">
        <authorList>
            <person name="de Groot N.N."/>
        </authorList>
    </citation>
    <scope>NUCLEOTIDE SEQUENCE [LARGE SCALE GENOMIC DNA]</scope>
    <source>
        <strain evidence="2 3">DSM 21019</strain>
    </source>
</reference>
<gene>
    <name evidence="2" type="ORF">SAMN04490243_2636</name>
</gene>
<feature type="region of interest" description="Disordered" evidence="1">
    <location>
        <begin position="1"/>
        <end position="20"/>
    </location>
</feature>
<evidence type="ECO:0000313" key="2">
    <source>
        <dbReference type="EMBL" id="SFR52781.1"/>
    </source>
</evidence>
<keyword evidence="3" id="KW-1185">Reference proteome</keyword>
<name>A0A1I6HEH3_9FLAO</name>
<dbReference type="Proteomes" id="UP000199534">
    <property type="component" value="Unassembled WGS sequence"/>
</dbReference>
<dbReference type="EMBL" id="FOYQ01000002">
    <property type="protein sequence ID" value="SFR52781.1"/>
    <property type="molecule type" value="Genomic_DNA"/>
</dbReference>
<evidence type="ECO:0000256" key="1">
    <source>
        <dbReference type="SAM" id="MobiDB-lite"/>
    </source>
</evidence>
<evidence type="ECO:0000313" key="3">
    <source>
        <dbReference type="Proteomes" id="UP000199534"/>
    </source>
</evidence>
<dbReference type="AlphaFoldDB" id="A0A1I6HEH3"/>
<accession>A0A1I6HEH3</accession>
<organism evidence="2 3">
    <name type="scientific">Robiginitalea myxolifaciens</name>
    <dbReference type="NCBI Taxonomy" id="400055"/>
    <lineage>
        <taxon>Bacteria</taxon>
        <taxon>Pseudomonadati</taxon>
        <taxon>Bacteroidota</taxon>
        <taxon>Flavobacteriia</taxon>
        <taxon>Flavobacteriales</taxon>
        <taxon>Flavobacteriaceae</taxon>
        <taxon>Robiginitalea</taxon>
    </lineage>
</organism>